<dbReference type="EMBL" id="SGWQ01000009">
    <property type="protein sequence ID" value="RZS34308.1"/>
    <property type="molecule type" value="Genomic_DNA"/>
</dbReference>
<gene>
    <name evidence="1" type="ORF">EV193_10995</name>
</gene>
<dbReference type="Proteomes" id="UP000294257">
    <property type="component" value="Unassembled WGS sequence"/>
</dbReference>
<accession>A0A4Q7KHD6</accession>
<dbReference type="AlphaFoldDB" id="A0A4Q7KHD6"/>
<evidence type="ECO:0000313" key="1">
    <source>
        <dbReference type="EMBL" id="RZS34308.1"/>
    </source>
</evidence>
<sequence length="222" mass="24897">MTVTQEAGTVEQERIDEVFTEQIDLICRRSALINNVNLITKDPQEMSDALDMPADLHYFEQTGAAAGLPRLPSVSSYSGAANVPADAKQALETQKDVGTEIVDSNKDKVADLAEKYKDGKIPKNEFEALIDRQAEQNIKAYTEQERATAAKLKQIGKGKSPEVQNAIVIAYKAVSNFFTKLWATIKKFFVDLVNKIQELWNEVKNWFKAAANTIANWWNSLW</sequence>
<protein>
    <submittedName>
        <fullName evidence="1">Uncharacterized protein</fullName>
    </submittedName>
</protein>
<proteinExistence type="predicted"/>
<organism evidence="1 2">
    <name type="scientific">Herbihabitans rhizosphaerae</name>
    <dbReference type="NCBI Taxonomy" id="1872711"/>
    <lineage>
        <taxon>Bacteria</taxon>
        <taxon>Bacillati</taxon>
        <taxon>Actinomycetota</taxon>
        <taxon>Actinomycetes</taxon>
        <taxon>Pseudonocardiales</taxon>
        <taxon>Pseudonocardiaceae</taxon>
        <taxon>Herbihabitans</taxon>
    </lineage>
</organism>
<evidence type="ECO:0000313" key="2">
    <source>
        <dbReference type="Proteomes" id="UP000294257"/>
    </source>
</evidence>
<comment type="caution">
    <text evidence="1">The sequence shown here is derived from an EMBL/GenBank/DDBJ whole genome shotgun (WGS) entry which is preliminary data.</text>
</comment>
<keyword evidence="2" id="KW-1185">Reference proteome</keyword>
<name>A0A4Q7KHD6_9PSEU</name>
<dbReference type="RefSeq" id="WP_130346667.1">
    <property type="nucleotide sequence ID" value="NZ_SGWQ01000009.1"/>
</dbReference>
<reference evidence="1 2" key="1">
    <citation type="submission" date="2019-02" db="EMBL/GenBank/DDBJ databases">
        <title>Genomic Encyclopedia of Type Strains, Phase IV (KMG-IV): sequencing the most valuable type-strain genomes for metagenomic binning, comparative biology and taxonomic classification.</title>
        <authorList>
            <person name="Goeker M."/>
        </authorList>
    </citation>
    <scope>NUCLEOTIDE SEQUENCE [LARGE SCALE GENOMIC DNA]</scope>
    <source>
        <strain evidence="1 2">DSM 101727</strain>
    </source>
</reference>
<dbReference type="OrthoDB" id="28713at2"/>